<evidence type="ECO:0000313" key="2">
    <source>
        <dbReference type="EMBL" id="TDF89474.1"/>
    </source>
</evidence>
<feature type="transmembrane region" description="Helical" evidence="1">
    <location>
        <begin position="15"/>
        <end position="38"/>
    </location>
</feature>
<dbReference type="Proteomes" id="UP000295511">
    <property type="component" value="Unassembled WGS sequence"/>
</dbReference>
<protein>
    <submittedName>
        <fullName evidence="2">Uncharacterized protein</fullName>
    </submittedName>
</protein>
<accession>A0A4V6PIB4</accession>
<dbReference type="AlphaFoldDB" id="A0A4V6PIB4"/>
<name>A0A4V6PIB4_9MICC</name>
<proteinExistence type="predicted"/>
<sequence>MGSTDTNKIKRTRQVLVYAIAVLTAVVTSLMGSMVVAARTDNGFMLSVIVPATIVFLLTEGVFVGKLISLGRPSRL</sequence>
<dbReference type="EMBL" id="SMRU01000039">
    <property type="protein sequence ID" value="TDF89474.1"/>
    <property type="molecule type" value="Genomic_DNA"/>
</dbReference>
<keyword evidence="1" id="KW-0812">Transmembrane</keyword>
<dbReference type="RefSeq" id="WP_133206575.1">
    <property type="nucleotide sequence ID" value="NZ_SMRU01000039.1"/>
</dbReference>
<evidence type="ECO:0000256" key="1">
    <source>
        <dbReference type="SAM" id="Phobius"/>
    </source>
</evidence>
<comment type="caution">
    <text evidence="2">The sequence shown here is derived from an EMBL/GenBank/DDBJ whole genome shotgun (WGS) entry which is preliminary data.</text>
</comment>
<keyword evidence="3" id="KW-1185">Reference proteome</keyword>
<gene>
    <name evidence="2" type="ORF">E1809_22975</name>
</gene>
<keyword evidence="1" id="KW-1133">Transmembrane helix</keyword>
<reference evidence="2 3" key="1">
    <citation type="submission" date="2019-03" db="EMBL/GenBank/DDBJ databases">
        <title>Whole genome sequence of Arthrobacter sp JH1-1.</title>
        <authorList>
            <person name="Trinh H.N."/>
        </authorList>
    </citation>
    <scope>NUCLEOTIDE SEQUENCE [LARGE SCALE GENOMIC DNA]</scope>
    <source>
        <strain evidence="2 3">JH1-1</strain>
    </source>
</reference>
<feature type="transmembrane region" description="Helical" evidence="1">
    <location>
        <begin position="44"/>
        <end position="68"/>
    </location>
</feature>
<organism evidence="2 3">
    <name type="scientific">Arthrobacter terricola</name>
    <dbReference type="NCBI Taxonomy" id="2547396"/>
    <lineage>
        <taxon>Bacteria</taxon>
        <taxon>Bacillati</taxon>
        <taxon>Actinomycetota</taxon>
        <taxon>Actinomycetes</taxon>
        <taxon>Micrococcales</taxon>
        <taxon>Micrococcaceae</taxon>
        <taxon>Arthrobacter</taxon>
    </lineage>
</organism>
<evidence type="ECO:0000313" key="3">
    <source>
        <dbReference type="Proteomes" id="UP000295511"/>
    </source>
</evidence>
<keyword evidence="1" id="KW-0472">Membrane</keyword>